<dbReference type="GO" id="GO:0001405">
    <property type="term" value="C:PAM complex, Tim23 associated import motor"/>
    <property type="evidence" value="ECO:0007669"/>
    <property type="project" value="TreeGrafter"/>
</dbReference>
<proteinExistence type="inferred from homology"/>
<dbReference type="GO" id="GO:0042803">
    <property type="term" value="F:protein homodimerization activity"/>
    <property type="evidence" value="ECO:0007669"/>
    <property type="project" value="InterPro"/>
</dbReference>
<dbReference type="GO" id="GO:0000774">
    <property type="term" value="F:adenyl-nucleotide exchange factor activity"/>
    <property type="evidence" value="ECO:0007669"/>
    <property type="project" value="InterPro"/>
</dbReference>
<feature type="compositionally biased region" description="Basic and acidic residues" evidence="7">
    <location>
        <begin position="52"/>
        <end position="85"/>
    </location>
</feature>
<keyword evidence="4" id="KW-0496">Mitochondrion</keyword>
<accession>A0AAI8Z4B3</accession>
<dbReference type="InterPro" id="IPR009012">
    <property type="entry name" value="GrpE_head"/>
</dbReference>
<feature type="coiled-coil region" evidence="6">
    <location>
        <begin position="86"/>
        <end position="120"/>
    </location>
</feature>
<dbReference type="Gene3D" id="2.30.22.10">
    <property type="entry name" value="Head domain of nucleotide exchange factor GrpE"/>
    <property type="match status" value="1"/>
</dbReference>
<dbReference type="Gene3D" id="3.90.20.20">
    <property type="match status" value="1"/>
</dbReference>
<feature type="region of interest" description="Disordered" evidence="7">
    <location>
        <begin position="41"/>
        <end position="85"/>
    </location>
</feature>
<name>A0AAI8Z4B3_9PEZI</name>
<evidence type="ECO:0000256" key="7">
    <source>
        <dbReference type="SAM" id="MobiDB-lite"/>
    </source>
</evidence>
<dbReference type="PROSITE" id="PS01071">
    <property type="entry name" value="GRPE"/>
    <property type="match status" value="1"/>
</dbReference>
<dbReference type="GO" id="GO:0006457">
    <property type="term" value="P:protein folding"/>
    <property type="evidence" value="ECO:0007669"/>
    <property type="project" value="InterPro"/>
</dbReference>
<dbReference type="PRINTS" id="PR00773">
    <property type="entry name" value="GRPEPROTEIN"/>
</dbReference>
<evidence type="ECO:0000313" key="9">
    <source>
        <dbReference type="Proteomes" id="UP001296104"/>
    </source>
</evidence>
<evidence type="ECO:0000256" key="3">
    <source>
        <dbReference type="ARBA" id="ARBA00023186"/>
    </source>
</evidence>
<evidence type="ECO:0000313" key="8">
    <source>
        <dbReference type="EMBL" id="CAK4032264.1"/>
    </source>
</evidence>
<keyword evidence="9" id="KW-1185">Reference proteome</keyword>
<keyword evidence="6" id="KW-0175">Coiled coil</keyword>
<dbReference type="AlphaFoldDB" id="A0AAI8Z4B3"/>
<comment type="similarity">
    <text evidence="2 5">Belongs to the GrpE family.</text>
</comment>
<reference evidence="8" key="1">
    <citation type="submission" date="2023-11" db="EMBL/GenBank/DDBJ databases">
        <authorList>
            <person name="Alioto T."/>
            <person name="Alioto T."/>
            <person name="Gomez Garrido J."/>
        </authorList>
    </citation>
    <scope>NUCLEOTIDE SEQUENCE</scope>
</reference>
<dbReference type="PANTHER" id="PTHR21237:SF23">
    <property type="entry name" value="GRPE PROTEIN HOMOLOG, MITOCHONDRIAL"/>
    <property type="match status" value="1"/>
</dbReference>
<dbReference type="GO" id="GO:0051082">
    <property type="term" value="F:unfolded protein binding"/>
    <property type="evidence" value="ECO:0007669"/>
    <property type="project" value="TreeGrafter"/>
</dbReference>
<comment type="caution">
    <text evidence="8">The sequence shown here is derived from an EMBL/GenBank/DDBJ whole genome shotgun (WGS) entry which is preliminary data.</text>
</comment>
<dbReference type="Proteomes" id="UP001296104">
    <property type="component" value="Unassembled WGS sequence"/>
</dbReference>
<dbReference type="GO" id="GO:0030150">
    <property type="term" value="P:protein import into mitochondrial matrix"/>
    <property type="evidence" value="ECO:0007669"/>
    <property type="project" value="TreeGrafter"/>
</dbReference>
<dbReference type="GO" id="GO:0051087">
    <property type="term" value="F:protein-folding chaperone binding"/>
    <property type="evidence" value="ECO:0007669"/>
    <property type="project" value="InterPro"/>
</dbReference>
<dbReference type="CDD" id="cd00446">
    <property type="entry name" value="GrpE"/>
    <property type="match status" value="1"/>
</dbReference>
<gene>
    <name evidence="8" type="ORF">LECACI_7A007422</name>
</gene>
<dbReference type="SUPFAM" id="SSF58014">
    <property type="entry name" value="Coiled-coil domain of nucleotide exchange factor GrpE"/>
    <property type="match status" value="1"/>
</dbReference>
<dbReference type="FunFam" id="2.30.22.10:FF:000002">
    <property type="entry name" value="GrpE protein homolog"/>
    <property type="match status" value="1"/>
</dbReference>
<dbReference type="EMBL" id="CAVMBE010000060">
    <property type="protein sequence ID" value="CAK4032264.1"/>
    <property type="molecule type" value="Genomic_DNA"/>
</dbReference>
<dbReference type="InterPro" id="IPR013805">
    <property type="entry name" value="GrpE_CC"/>
</dbReference>
<dbReference type="SUPFAM" id="SSF51064">
    <property type="entry name" value="Head domain of nucleotide exchange factor GrpE"/>
    <property type="match status" value="1"/>
</dbReference>
<evidence type="ECO:0000256" key="1">
    <source>
        <dbReference type="ARBA" id="ARBA00004305"/>
    </source>
</evidence>
<comment type="subcellular location">
    <subcellularLocation>
        <location evidence="1 4">Mitochondrion matrix</location>
    </subcellularLocation>
</comment>
<protein>
    <recommendedName>
        <fullName evidence="4">GrpE protein homolog</fullName>
    </recommendedName>
</protein>
<organism evidence="8 9">
    <name type="scientific">Lecanosticta acicola</name>
    <dbReference type="NCBI Taxonomy" id="111012"/>
    <lineage>
        <taxon>Eukaryota</taxon>
        <taxon>Fungi</taxon>
        <taxon>Dikarya</taxon>
        <taxon>Ascomycota</taxon>
        <taxon>Pezizomycotina</taxon>
        <taxon>Dothideomycetes</taxon>
        <taxon>Dothideomycetidae</taxon>
        <taxon>Mycosphaerellales</taxon>
        <taxon>Mycosphaerellaceae</taxon>
        <taxon>Lecanosticta</taxon>
    </lineage>
</organism>
<dbReference type="InterPro" id="IPR000740">
    <property type="entry name" value="GrpE"/>
</dbReference>
<keyword evidence="3 4" id="KW-0143">Chaperone</keyword>
<evidence type="ECO:0000256" key="6">
    <source>
        <dbReference type="SAM" id="Coils"/>
    </source>
</evidence>
<dbReference type="Pfam" id="PF01025">
    <property type="entry name" value="GrpE"/>
    <property type="match status" value="1"/>
</dbReference>
<sequence length="244" mass="27929">MLQQRFARSLQSLARQPQTLRAWRVTSTPFSASKFRVAPIASQQVPSRRWYSSKEESEKKEEEMLKEESEGNKAQEGDAAKDDPVQKELEAKKKEVLDLTDRLKRQVADYRNLQEQTKREVAAARDFALQKFAKDLLDSVDNLDRALGNVPVEKLTDDNKELKDLYNGLRMTEDILMKTLKKHGMERIDPSVEGEVFNPNVHEATFQAPQPDKKDGTVFYTQQKGFLYNGRVLRAAKVGVVKNS</sequence>
<evidence type="ECO:0000256" key="4">
    <source>
        <dbReference type="RuleBase" id="RU000640"/>
    </source>
</evidence>
<comment type="function">
    <text evidence="4">Essential component of the PAM complex, a complex required for the translocation of transit peptide-containing proteins from the inner membrane into the mitochondrial matrix in an ATP-dependent manner.</text>
</comment>
<dbReference type="HAMAP" id="MF_01151">
    <property type="entry name" value="GrpE"/>
    <property type="match status" value="1"/>
</dbReference>
<dbReference type="PANTHER" id="PTHR21237">
    <property type="entry name" value="GRPE PROTEIN"/>
    <property type="match status" value="1"/>
</dbReference>
<evidence type="ECO:0000256" key="5">
    <source>
        <dbReference type="RuleBase" id="RU004478"/>
    </source>
</evidence>
<evidence type="ECO:0000256" key="2">
    <source>
        <dbReference type="ARBA" id="ARBA00009054"/>
    </source>
</evidence>